<gene>
    <name evidence="1" type="ORF">F383_36032</name>
</gene>
<reference evidence="2" key="1">
    <citation type="submission" date="2014-09" db="EMBL/GenBank/DDBJ databases">
        <authorList>
            <person name="Mudge J."/>
            <person name="Ramaraj T."/>
            <person name="Lindquist I.E."/>
            <person name="Bharti A.K."/>
            <person name="Sundararajan A."/>
            <person name="Cameron C.T."/>
            <person name="Woodward J.E."/>
            <person name="May G.D."/>
            <person name="Brubaker C."/>
            <person name="Broadhvest J."/>
            <person name="Wilkins T.A."/>
        </authorList>
    </citation>
    <scope>NUCLEOTIDE SEQUENCE</scope>
    <source>
        <strain evidence="2">cv. AKA8401</strain>
    </source>
</reference>
<dbReference type="AlphaFoldDB" id="A0A0B0NAX6"/>
<dbReference type="Proteomes" id="UP000032142">
    <property type="component" value="Unassembled WGS sequence"/>
</dbReference>
<sequence>MTNLPFYMKWPPSCCCRQNVHLISIIYGTN</sequence>
<comment type="caution">
    <text evidence="1">The sequence shown here is derived from an EMBL/GenBank/DDBJ whole genome shotgun (WGS) entry which is preliminary data.</text>
</comment>
<evidence type="ECO:0000313" key="2">
    <source>
        <dbReference type="Proteomes" id="UP000032142"/>
    </source>
</evidence>
<name>A0A0B0NAX6_GOSAR</name>
<organism evidence="1 2">
    <name type="scientific">Gossypium arboreum</name>
    <name type="common">Tree cotton</name>
    <name type="synonym">Gossypium nanking</name>
    <dbReference type="NCBI Taxonomy" id="29729"/>
    <lineage>
        <taxon>Eukaryota</taxon>
        <taxon>Viridiplantae</taxon>
        <taxon>Streptophyta</taxon>
        <taxon>Embryophyta</taxon>
        <taxon>Tracheophyta</taxon>
        <taxon>Spermatophyta</taxon>
        <taxon>Magnoliopsida</taxon>
        <taxon>eudicotyledons</taxon>
        <taxon>Gunneridae</taxon>
        <taxon>Pentapetalae</taxon>
        <taxon>rosids</taxon>
        <taxon>malvids</taxon>
        <taxon>Malvales</taxon>
        <taxon>Malvaceae</taxon>
        <taxon>Malvoideae</taxon>
        <taxon>Gossypium</taxon>
    </lineage>
</organism>
<evidence type="ECO:0000313" key="1">
    <source>
        <dbReference type="EMBL" id="KHG08989.1"/>
    </source>
</evidence>
<keyword evidence="2" id="KW-1185">Reference proteome</keyword>
<protein>
    <submittedName>
        <fullName evidence="1">Uncharacterized protein</fullName>
    </submittedName>
</protein>
<dbReference type="EMBL" id="JRRC01518988">
    <property type="protein sequence ID" value="KHG08989.1"/>
    <property type="molecule type" value="Genomic_DNA"/>
</dbReference>
<accession>A0A0B0NAX6</accession>
<proteinExistence type="predicted"/>